<protein>
    <submittedName>
        <fullName evidence="2">Uncharacterized protein</fullName>
    </submittedName>
</protein>
<dbReference type="InterPro" id="IPR050863">
    <property type="entry name" value="CenT-Element_Derived"/>
</dbReference>
<comment type="caution">
    <text evidence="2">The sequence shown here is derived from an EMBL/GenBank/DDBJ whole genome shotgun (WGS) entry which is preliminary data.</text>
</comment>
<feature type="compositionally biased region" description="Polar residues" evidence="1">
    <location>
        <begin position="394"/>
        <end position="407"/>
    </location>
</feature>
<evidence type="ECO:0000313" key="2">
    <source>
        <dbReference type="EMBL" id="POG79651.1"/>
    </source>
</evidence>
<sequence>MRENKDTNNKKKKFLTLAQKKELCKKRRDQKFSGVKLAAQYGISTSTVSDILKGLEYWLSIDTTLPNANNFREKSSVYPQLEEHLQDVGKKRPKECVSILATCNTSGDERLPLVFIHKYETPYNARCNKSENINSLSNVKVHFLPPNTTSFLQPLDQGRPHSTPIDIFDSINLIADAWKKVSKKTILNSWVKVGILSNNNMEDSECSDNSDYEEDNIGHELQLLIDKLGFVDPLAVNDYINIDNRASAEEELSLQEIVEVVKGTNEREIEEKEEQDEISTIVELNSIENVIKYIQQKDLEIDCLCNSINQSELNTLQKLRHEVLRSHIINLKQTTLDSYFTSNSNNDDEELMTSLELDDTSENNDDERIPDASNRSANVQNNLENTSNENSENDFQNSATNDGNNIT</sequence>
<reference evidence="2 3" key="2">
    <citation type="journal article" date="2018" name="New Phytol.">
        <title>High intraspecific genome diversity in the model arbuscular mycorrhizal symbiont Rhizophagus irregularis.</title>
        <authorList>
            <person name="Chen E.C.H."/>
            <person name="Morin E."/>
            <person name="Beaudet D."/>
            <person name="Noel J."/>
            <person name="Yildirir G."/>
            <person name="Ndikumana S."/>
            <person name="Charron P."/>
            <person name="St-Onge C."/>
            <person name="Giorgi J."/>
            <person name="Kruger M."/>
            <person name="Marton T."/>
            <person name="Ropars J."/>
            <person name="Grigoriev I.V."/>
            <person name="Hainaut M."/>
            <person name="Henrissat B."/>
            <person name="Roux C."/>
            <person name="Martin F."/>
            <person name="Corradi N."/>
        </authorList>
    </citation>
    <scope>NUCLEOTIDE SEQUENCE [LARGE SCALE GENOMIC DNA]</scope>
    <source>
        <strain evidence="2 3">DAOM 197198</strain>
    </source>
</reference>
<dbReference type="VEuPathDB" id="FungiDB:RhiirFUN_006078"/>
<dbReference type="PANTHER" id="PTHR19303:SF73">
    <property type="entry name" value="PROTEIN PDC2"/>
    <property type="match status" value="1"/>
</dbReference>
<gene>
    <name evidence="2" type="ORF">GLOIN_2v1765309</name>
</gene>
<reference evidence="2 3" key="1">
    <citation type="journal article" date="2013" name="Proc. Natl. Acad. Sci. U.S.A.">
        <title>Genome of an arbuscular mycorrhizal fungus provides insight into the oldest plant symbiosis.</title>
        <authorList>
            <person name="Tisserant E."/>
            <person name="Malbreil M."/>
            <person name="Kuo A."/>
            <person name="Kohler A."/>
            <person name="Symeonidi A."/>
            <person name="Balestrini R."/>
            <person name="Charron P."/>
            <person name="Duensing N."/>
            <person name="Frei Dit Frey N."/>
            <person name="Gianinazzi-Pearson V."/>
            <person name="Gilbert L.B."/>
            <person name="Handa Y."/>
            <person name="Herr J.R."/>
            <person name="Hijri M."/>
            <person name="Koul R."/>
            <person name="Kawaguchi M."/>
            <person name="Krajinski F."/>
            <person name="Lammers P.J."/>
            <person name="Masclaux F.G."/>
            <person name="Murat C."/>
            <person name="Morin E."/>
            <person name="Ndikumana S."/>
            <person name="Pagni M."/>
            <person name="Petitpierre D."/>
            <person name="Requena N."/>
            <person name="Rosikiewicz P."/>
            <person name="Riley R."/>
            <person name="Saito K."/>
            <person name="San Clemente H."/>
            <person name="Shapiro H."/>
            <person name="van Tuinen D."/>
            <person name="Becard G."/>
            <person name="Bonfante P."/>
            <person name="Paszkowski U."/>
            <person name="Shachar-Hill Y.Y."/>
            <person name="Tuskan G.A."/>
            <person name="Young P.W."/>
            <person name="Sanders I.R."/>
            <person name="Henrissat B."/>
            <person name="Rensing S.A."/>
            <person name="Grigoriev I.V."/>
            <person name="Corradi N."/>
            <person name="Roux C."/>
            <person name="Martin F."/>
        </authorList>
    </citation>
    <scope>NUCLEOTIDE SEQUENCE [LARGE SCALE GENOMIC DNA]</scope>
    <source>
        <strain evidence="2 3">DAOM 197198</strain>
    </source>
</reference>
<feature type="compositionally biased region" description="Low complexity" evidence="1">
    <location>
        <begin position="381"/>
        <end position="390"/>
    </location>
</feature>
<dbReference type="AlphaFoldDB" id="A0A2P4QPT0"/>
<evidence type="ECO:0000313" key="3">
    <source>
        <dbReference type="Proteomes" id="UP000018888"/>
    </source>
</evidence>
<dbReference type="EMBL" id="AUPC02000023">
    <property type="protein sequence ID" value="POG79651.1"/>
    <property type="molecule type" value="Genomic_DNA"/>
</dbReference>
<keyword evidence="3" id="KW-1185">Reference proteome</keyword>
<dbReference type="SUPFAM" id="SSF46689">
    <property type="entry name" value="Homeodomain-like"/>
    <property type="match status" value="1"/>
</dbReference>
<name>A0A2P4QPT0_RHIID</name>
<dbReference type="GO" id="GO:0003677">
    <property type="term" value="F:DNA binding"/>
    <property type="evidence" value="ECO:0007669"/>
    <property type="project" value="TreeGrafter"/>
</dbReference>
<dbReference type="VEuPathDB" id="FungiDB:RhiirFUN_005307"/>
<accession>A0A2P4QPT0</accession>
<dbReference type="Proteomes" id="UP000018888">
    <property type="component" value="Unassembled WGS sequence"/>
</dbReference>
<feature type="region of interest" description="Disordered" evidence="1">
    <location>
        <begin position="357"/>
        <end position="407"/>
    </location>
</feature>
<dbReference type="InterPro" id="IPR009057">
    <property type="entry name" value="Homeodomain-like_sf"/>
</dbReference>
<dbReference type="PANTHER" id="PTHR19303">
    <property type="entry name" value="TRANSPOSON"/>
    <property type="match status" value="1"/>
</dbReference>
<dbReference type="Gene3D" id="1.10.10.60">
    <property type="entry name" value="Homeodomain-like"/>
    <property type="match status" value="1"/>
</dbReference>
<proteinExistence type="predicted"/>
<organism evidence="2 3">
    <name type="scientific">Rhizophagus irregularis (strain DAOM 181602 / DAOM 197198 / MUCL 43194)</name>
    <name type="common">Arbuscular mycorrhizal fungus</name>
    <name type="synonym">Glomus intraradices</name>
    <dbReference type="NCBI Taxonomy" id="747089"/>
    <lineage>
        <taxon>Eukaryota</taxon>
        <taxon>Fungi</taxon>
        <taxon>Fungi incertae sedis</taxon>
        <taxon>Mucoromycota</taxon>
        <taxon>Glomeromycotina</taxon>
        <taxon>Glomeromycetes</taxon>
        <taxon>Glomerales</taxon>
        <taxon>Glomeraceae</taxon>
        <taxon>Rhizophagus</taxon>
    </lineage>
</organism>
<evidence type="ECO:0000256" key="1">
    <source>
        <dbReference type="SAM" id="MobiDB-lite"/>
    </source>
</evidence>
<dbReference type="GO" id="GO:0005634">
    <property type="term" value="C:nucleus"/>
    <property type="evidence" value="ECO:0007669"/>
    <property type="project" value="TreeGrafter"/>
</dbReference>